<keyword evidence="1" id="KW-0863">Zinc-finger</keyword>
<evidence type="ECO:0000256" key="1">
    <source>
        <dbReference type="PROSITE-ProRule" id="PRU00175"/>
    </source>
</evidence>
<dbReference type="PANTHER" id="PTHR45676:SF84">
    <property type="entry name" value="RING-TYPE DOMAIN-CONTAINING PROTEIN"/>
    <property type="match status" value="1"/>
</dbReference>
<dbReference type="Gene3D" id="3.30.40.10">
    <property type="entry name" value="Zinc/RING finger domain, C3HC4 (zinc finger)"/>
    <property type="match status" value="1"/>
</dbReference>
<proteinExistence type="predicted"/>
<dbReference type="CDD" id="cd16461">
    <property type="entry name" value="RING-H2_EL5-like"/>
    <property type="match status" value="1"/>
</dbReference>
<dbReference type="GO" id="GO:0016567">
    <property type="term" value="P:protein ubiquitination"/>
    <property type="evidence" value="ECO:0007669"/>
    <property type="project" value="UniProtKB-UniPathway"/>
</dbReference>
<evidence type="ECO:0000313" key="4">
    <source>
        <dbReference type="EMBL" id="RZB55315.1"/>
    </source>
</evidence>
<gene>
    <name evidence="4" type="ORF">D0Y65_044926</name>
</gene>
<keyword evidence="2" id="KW-1133">Transmembrane helix</keyword>
<keyword evidence="1" id="KW-0862">Zinc</keyword>
<dbReference type="PROSITE" id="PS50089">
    <property type="entry name" value="ZF_RING_2"/>
    <property type="match status" value="1"/>
</dbReference>
<keyword evidence="5" id="KW-1185">Reference proteome</keyword>
<dbReference type="UniPathway" id="UPA00143"/>
<keyword evidence="2" id="KW-0812">Transmembrane</keyword>
<comment type="caution">
    <text evidence="4">The sequence shown here is derived from an EMBL/GenBank/DDBJ whole genome shotgun (WGS) entry which is preliminary data.</text>
</comment>
<dbReference type="GO" id="GO:0008270">
    <property type="term" value="F:zinc ion binding"/>
    <property type="evidence" value="ECO:0007669"/>
    <property type="project" value="UniProtKB-KW"/>
</dbReference>
<feature type="transmembrane region" description="Helical" evidence="2">
    <location>
        <begin position="26"/>
        <end position="47"/>
    </location>
</feature>
<dbReference type="SMART" id="SM00184">
    <property type="entry name" value="RING"/>
    <property type="match status" value="1"/>
</dbReference>
<protein>
    <submittedName>
        <fullName evidence="4">RING-H2 finger protein ATL52</fullName>
    </submittedName>
</protein>
<evidence type="ECO:0000313" key="5">
    <source>
        <dbReference type="Proteomes" id="UP000289340"/>
    </source>
</evidence>
<dbReference type="Pfam" id="PF13639">
    <property type="entry name" value="zf-RING_2"/>
    <property type="match status" value="1"/>
</dbReference>
<feature type="domain" description="RING-type" evidence="3">
    <location>
        <begin position="109"/>
        <end position="151"/>
    </location>
</feature>
<dbReference type="PANTHER" id="PTHR45676">
    <property type="entry name" value="RING-H2 FINGER PROTEIN ATL51-RELATED"/>
    <property type="match status" value="1"/>
</dbReference>
<organism evidence="4 5">
    <name type="scientific">Glycine soja</name>
    <name type="common">Wild soybean</name>
    <dbReference type="NCBI Taxonomy" id="3848"/>
    <lineage>
        <taxon>Eukaryota</taxon>
        <taxon>Viridiplantae</taxon>
        <taxon>Streptophyta</taxon>
        <taxon>Embryophyta</taxon>
        <taxon>Tracheophyta</taxon>
        <taxon>Spermatophyta</taxon>
        <taxon>Magnoliopsida</taxon>
        <taxon>eudicotyledons</taxon>
        <taxon>Gunneridae</taxon>
        <taxon>Pentapetalae</taxon>
        <taxon>rosids</taxon>
        <taxon>fabids</taxon>
        <taxon>Fabales</taxon>
        <taxon>Fabaceae</taxon>
        <taxon>Papilionoideae</taxon>
        <taxon>50 kb inversion clade</taxon>
        <taxon>NPAAA clade</taxon>
        <taxon>indigoferoid/millettioid clade</taxon>
        <taxon>Phaseoleae</taxon>
        <taxon>Glycine</taxon>
        <taxon>Glycine subgen. Soja</taxon>
    </lineage>
</organism>
<sequence length="183" mass="19884">MGDFQGPFIVSPPPSLSSSDKSSTTMLYYGLVVVGIAAMALALYNFIIIKRSRRRHMQSQAAGANGLVEGAVMESSGTENCQRNNFNMLSSFKYKKEGIGNDGDYDYECPVCLSGFEEGEEVRKLPRCKHWFHAPCIDMWLYSHLDCPICRTPVGQFCHRFHSGLGLLESSGGGGGGGGVSVV</sequence>
<reference evidence="4 5" key="1">
    <citation type="submission" date="2018-09" db="EMBL/GenBank/DDBJ databases">
        <title>A high-quality reference genome of wild soybean provides a powerful tool to mine soybean genomes.</title>
        <authorList>
            <person name="Xie M."/>
            <person name="Chung C.Y.L."/>
            <person name="Li M.-W."/>
            <person name="Wong F.-L."/>
            <person name="Chan T.-F."/>
            <person name="Lam H.-M."/>
        </authorList>
    </citation>
    <scope>NUCLEOTIDE SEQUENCE [LARGE SCALE GENOMIC DNA]</scope>
    <source>
        <strain evidence="5">cv. W05</strain>
        <tissue evidence="4">Hypocotyl of etiolated seedlings</tissue>
    </source>
</reference>
<dbReference type="SUPFAM" id="SSF57850">
    <property type="entry name" value="RING/U-box"/>
    <property type="match status" value="1"/>
</dbReference>
<dbReference type="Gramene" id="XM_028354856.1">
    <property type="protein sequence ID" value="XP_028210657.1"/>
    <property type="gene ID" value="LOC114393497"/>
</dbReference>
<accession>A0A445G2Q7</accession>
<dbReference type="SMR" id="A0A445G2Q7"/>
<dbReference type="FunFam" id="3.30.40.10:FF:000878">
    <property type="entry name" value="RING-H2 finger protein ATL52"/>
    <property type="match status" value="1"/>
</dbReference>
<dbReference type="AlphaFoldDB" id="A0A445G2Q7"/>
<dbReference type="Proteomes" id="UP000289340">
    <property type="component" value="Chromosome 17"/>
</dbReference>
<dbReference type="InterPro" id="IPR001841">
    <property type="entry name" value="Znf_RING"/>
</dbReference>
<evidence type="ECO:0000256" key="2">
    <source>
        <dbReference type="SAM" id="Phobius"/>
    </source>
</evidence>
<dbReference type="EMBL" id="QZWG01000017">
    <property type="protein sequence ID" value="RZB55315.1"/>
    <property type="molecule type" value="Genomic_DNA"/>
</dbReference>
<keyword evidence="1" id="KW-0479">Metal-binding</keyword>
<keyword evidence="2" id="KW-0472">Membrane</keyword>
<evidence type="ECO:0000259" key="3">
    <source>
        <dbReference type="PROSITE" id="PS50089"/>
    </source>
</evidence>
<name>A0A445G2Q7_GLYSO</name>
<dbReference type="InterPro" id="IPR013083">
    <property type="entry name" value="Znf_RING/FYVE/PHD"/>
</dbReference>